<sequence length="1030" mass="109478">MKNRAFIALVTIVIMVLGLISLNMLRRELIPPVELPTVAVTATNPGASSEQMAQQVAEPIERQLTAVDNVTSTSSNSSSNFSMIMLEMEYGSDIFRAASQTDTILNTLEDQLPDGTTTRTLTGGSASIPAMVVSMSSELSPGELNQRFDQSARSDLENIPGIAQIQLFGVEEEIIRINPDDDALTEHGLDRAAIVDGLEDAGVVLPGGNITDSGETLDISIGKAFDDVDDLAATLLAVDDDQPVQLSEVADIDRTQAEAETISRTNGNDSITLLVIPSHGANFIELSEAAHAVMDQAAVQMGSGTEFTIVFDQAEFIEDAIAGLANEGMWGLILAVLVIFVFLLSIRPTIITGISIPLSVLFAFVGMLSTGTTMNMMSLAGLMITIGRMVDDSIVVIENIMRHLRQAPPGETKGKTITRATAEVSAAVISSTVVTVMVFVPILLVEGLAGELFRPFALTVVLAMIGSTLIALTIVPVLAYWFMRNQRIRGADANQMPGTDIRVTTNWLSRIYRPIITWTIKSRGTRWITALGALVVFAGSLALVPALKVNLLGDTGMNMHAVTYTAPQGSSLQRTSELAQGLEEELAQIEQVETVQTDIGGQSMMSGAGPNQASLTLITDPAADQSEAETHIQTTLETYFQDNPDIGEFQLEAGGALMGSDTVDVRLDALDDDDLAEASETLKTAFEKLDDVARVESDYAAAQPSLEIVPLEDEIAQYGMTVPEAMGLIASHTTDFPVSQVTIDDAELNVHMDSAATVETVEDIENLDLFGIPLTDIAEVNRVNIAPSVSTIDAVRTVTISVTPASTDNVGATTAALTQAIDSAQLPEGVQTELAGVAEEIDTTFQQLALAMAAAILLIYVVLVWQLKSLVQPLILLVAIPFGATGMILALLVTDTPLGATTLVGMLMLIGIVVTNSIVLMDLINQYRRRDANLDQAIIAGAQNRVRPIIMTAAATIGAMIPPALGLAGQSSFVSAPMSIAVIGGLIASTLITLVIVPVLYRMTEGTAETLAKRQAKREQDALEIHSAQS</sequence>
<protein>
    <submittedName>
        <fullName evidence="2">Efflux RND transporter permease subunit</fullName>
    </submittedName>
</protein>
<gene>
    <name evidence="2" type="ORF">K8V32_06310</name>
</gene>
<dbReference type="Gene3D" id="3.30.70.1440">
    <property type="entry name" value="Multidrug efflux transporter AcrB pore domain"/>
    <property type="match status" value="1"/>
</dbReference>
<accession>A0A921K7A8</accession>
<dbReference type="InterPro" id="IPR027463">
    <property type="entry name" value="AcrB_DN_DC_subdom"/>
</dbReference>
<keyword evidence="1" id="KW-1133">Transmembrane helix</keyword>
<feature type="transmembrane region" description="Helical" evidence="1">
    <location>
        <begin position="848"/>
        <end position="867"/>
    </location>
</feature>
<feature type="transmembrane region" description="Helical" evidence="1">
    <location>
        <begin position="424"/>
        <end position="444"/>
    </location>
</feature>
<keyword evidence="1" id="KW-0472">Membrane</keyword>
<dbReference type="PANTHER" id="PTHR32063:SF0">
    <property type="entry name" value="SWARMING MOTILITY PROTEIN SWRC"/>
    <property type="match status" value="1"/>
</dbReference>
<evidence type="ECO:0000256" key="1">
    <source>
        <dbReference type="SAM" id="Phobius"/>
    </source>
</evidence>
<dbReference type="Gene3D" id="3.30.2090.10">
    <property type="entry name" value="Multidrug efflux transporter AcrB TolC docking domain, DN and DC subdomains"/>
    <property type="match status" value="2"/>
</dbReference>
<dbReference type="GO" id="GO:0005886">
    <property type="term" value="C:plasma membrane"/>
    <property type="evidence" value="ECO:0007669"/>
    <property type="project" value="TreeGrafter"/>
</dbReference>
<proteinExistence type="predicted"/>
<organism evidence="2 3">
    <name type="scientific">Enteractinococcus helveticum</name>
    <dbReference type="NCBI Taxonomy" id="1837282"/>
    <lineage>
        <taxon>Bacteria</taxon>
        <taxon>Bacillati</taxon>
        <taxon>Actinomycetota</taxon>
        <taxon>Actinomycetes</taxon>
        <taxon>Micrococcales</taxon>
        <taxon>Micrococcaceae</taxon>
    </lineage>
</organism>
<dbReference type="Pfam" id="PF00873">
    <property type="entry name" value="ACR_tran"/>
    <property type="match status" value="1"/>
</dbReference>
<evidence type="ECO:0000313" key="3">
    <source>
        <dbReference type="Proteomes" id="UP000703315"/>
    </source>
</evidence>
<feature type="transmembrane region" description="Helical" evidence="1">
    <location>
        <begin position="328"/>
        <end position="344"/>
    </location>
</feature>
<feature type="transmembrane region" description="Helical" evidence="1">
    <location>
        <begin position="899"/>
        <end position="920"/>
    </location>
</feature>
<dbReference type="Proteomes" id="UP000703315">
    <property type="component" value="Unassembled WGS sequence"/>
</dbReference>
<reference evidence="2" key="1">
    <citation type="journal article" date="2021" name="PeerJ">
        <title>Extensive microbial diversity within the chicken gut microbiome revealed by metagenomics and culture.</title>
        <authorList>
            <person name="Gilroy R."/>
            <person name="Ravi A."/>
            <person name="Getino M."/>
            <person name="Pursley I."/>
            <person name="Horton D.L."/>
            <person name="Alikhan N.F."/>
            <person name="Baker D."/>
            <person name="Gharbi K."/>
            <person name="Hall N."/>
            <person name="Watson M."/>
            <person name="Adriaenssens E.M."/>
            <person name="Foster-Nyarko E."/>
            <person name="Jarju S."/>
            <person name="Secka A."/>
            <person name="Antonio M."/>
            <person name="Oren A."/>
            <person name="Chaudhuri R.R."/>
            <person name="La Ragione R."/>
            <person name="Hildebrand F."/>
            <person name="Pallen M.J."/>
        </authorList>
    </citation>
    <scope>NUCLEOTIDE SEQUENCE</scope>
    <source>
        <strain evidence="2">ChiHjej13B12-14962</strain>
    </source>
</reference>
<feature type="transmembrane region" description="Helical" evidence="1">
    <location>
        <begin position="874"/>
        <end position="893"/>
    </location>
</feature>
<feature type="transmembrane region" description="Helical" evidence="1">
    <location>
        <begin position="6"/>
        <end position="25"/>
    </location>
</feature>
<evidence type="ECO:0000313" key="2">
    <source>
        <dbReference type="EMBL" id="HJF14407.1"/>
    </source>
</evidence>
<feature type="transmembrane region" description="Helical" evidence="1">
    <location>
        <begin position="527"/>
        <end position="547"/>
    </location>
</feature>
<dbReference type="GO" id="GO:0042910">
    <property type="term" value="F:xenobiotic transmembrane transporter activity"/>
    <property type="evidence" value="ECO:0007669"/>
    <property type="project" value="TreeGrafter"/>
</dbReference>
<keyword evidence="1" id="KW-0812">Transmembrane</keyword>
<dbReference type="Gene3D" id="1.20.1640.10">
    <property type="entry name" value="Multidrug efflux transporter AcrB transmembrane domain"/>
    <property type="match status" value="2"/>
</dbReference>
<dbReference type="SUPFAM" id="SSF82693">
    <property type="entry name" value="Multidrug efflux transporter AcrB pore domain, PN1, PN2, PC1 and PC2 subdomains"/>
    <property type="match status" value="3"/>
</dbReference>
<dbReference type="Gene3D" id="3.30.70.1430">
    <property type="entry name" value="Multidrug efflux transporter AcrB pore domain"/>
    <property type="match status" value="2"/>
</dbReference>
<feature type="transmembrane region" description="Helical" evidence="1">
    <location>
        <begin position="949"/>
        <end position="968"/>
    </location>
</feature>
<dbReference type="PANTHER" id="PTHR32063">
    <property type="match status" value="1"/>
</dbReference>
<dbReference type="SUPFAM" id="SSF82866">
    <property type="entry name" value="Multidrug efflux transporter AcrB transmembrane domain"/>
    <property type="match status" value="2"/>
</dbReference>
<name>A0A921K7A8_9MICC</name>
<dbReference type="PRINTS" id="PR00702">
    <property type="entry name" value="ACRIFLAVINRP"/>
</dbReference>
<dbReference type="EMBL" id="DYXC01000072">
    <property type="protein sequence ID" value="HJF14407.1"/>
    <property type="molecule type" value="Genomic_DNA"/>
</dbReference>
<comment type="caution">
    <text evidence="2">The sequence shown here is derived from an EMBL/GenBank/DDBJ whole genome shotgun (WGS) entry which is preliminary data.</text>
</comment>
<reference evidence="2" key="2">
    <citation type="submission" date="2021-09" db="EMBL/GenBank/DDBJ databases">
        <authorList>
            <person name="Gilroy R."/>
        </authorList>
    </citation>
    <scope>NUCLEOTIDE SEQUENCE</scope>
    <source>
        <strain evidence="2">ChiHjej13B12-14962</strain>
    </source>
</reference>
<feature type="transmembrane region" description="Helical" evidence="1">
    <location>
        <begin position="980"/>
        <end position="1001"/>
    </location>
</feature>
<dbReference type="AlphaFoldDB" id="A0A921K7A8"/>
<dbReference type="Gene3D" id="3.30.70.1320">
    <property type="entry name" value="Multidrug efflux transporter AcrB pore domain like"/>
    <property type="match status" value="1"/>
</dbReference>
<dbReference type="RefSeq" id="WP_303904555.1">
    <property type="nucleotide sequence ID" value="NZ_DYXC01000072.1"/>
</dbReference>
<dbReference type="SUPFAM" id="SSF82714">
    <property type="entry name" value="Multidrug efflux transporter AcrB TolC docking domain, DN and DC subdomains"/>
    <property type="match status" value="2"/>
</dbReference>
<feature type="transmembrane region" description="Helical" evidence="1">
    <location>
        <begin position="456"/>
        <end position="482"/>
    </location>
</feature>
<dbReference type="InterPro" id="IPR001036">
    <property type="entry name" value="Acrflvin-R"/>
</dbReference>